<evidence type="ECO:0000256" key="10">
    <source>
        <dbReference type="PROSITE-ProRule" id="PRU00284"/>
    </source>
</evidence>
<dbReference type="CDD" id="cd11386">
    <property type="entry name" value="MCP_signal"/>
    <property type="match status" value="1"/>
</dbReference>
<dbReference type="InterPro" id="IPR033479">
    <property type="entry name" value="dCache_1"/>
</dbReference>
<keyword evidence="7 11" id="KW-0472">Membrane</keyword>
<dbReference type="Proteomes" id="UP000663992">
    <property type="component" value="Unassembled WGS sequence"/>
</dbReference>
<dbReference type="PANTHER" id="PTHR32089">
    <property type="entry name" value="METHYL-ACCEPTING CHEMOTAXIS PROTEIN MCPB"/>
    <property type="match status" value="1"/>
</dbReference>
<evidence type="ECO:0000313" key="14">
    <source>
        <dbReference type="EMBL" id="MBN7818545.1"/>
    </source>
</evidence>
<sequence length="647" mass="69787">MINLDNLRLKTLLAGAMVLALFLTILISSFINIRQFSGMFYEVTENEHLPNVTERARAQIKAELQAPIAFSQGIAQNDYIQQWILNGEDPAKLPDLLNYTQRFIRDYGAASVFWVSKPSNNYYNQDGLFKQVSEQVARDSWFFDFVRGSQDIALSMDIDEVTNSLTVFVNVLAKSKDGQVLGVAGLGYDVSAIIRMVQEHKVGENGYMFLLDGDGNVAAHRENAMLNKSLAQLSAYTDVAGKITASSGDFTLFDGQIADESVYIATSDLKDVGWKLVTVLPKAEISDKVNAVVQLSVITAVVLAVIFILLSLYIANRVSGAISQVGDKLLSMSASGGDLTQRLDASTDNELGYLAKGFNAILAKFSDLVREIKEAESAINSGVGNLKNTSLQSVEYSEDQRRQTEMVATAITEMGQTIGEVSSVAHKTAADTSTAVKDTHDTNEVMLSLAATMNELAGAMKQSEASITELAGQAEAINSVVDVISSISEQTNLLALNAAIEAARAGEQGRGFAVVADEVRTLASRTQDSTKEIRAQIEQLQSAASASLTTIKSGAQSSLELADSAQSASSALTAIRHRFDSISDGNHQVAAATEEQTSVVDHINESAQTIATMANNIHSSAESQLQEIDRLTARAQHMRQIVSQFKV</sequence>
<dbReference type="Gene3D" id="3.30.450.20">
    <property type="entry name" value="PAS domain"/>
    <property type="match status" value="1"/>
</dbReference>
<dbReference type="PRINTS" id="PR00260">
    <property type="entry name" value="CHEMTRNSDUCR"/>
</dbReference>
<evidence type="ECO:0000256" key="5">
    <source>
        <dbReference type="ARBA" id="ARBA00022692"/>
    </source>
</evidence>
<dbReference type="PROSITE" id="PS50885">
    <property type="entry name" value="HAMP"/>
    <property type="match status" value="1"/>
</dbReference>
<keyword evidence="2" id="KW-1003">Cell membrane</keyword>
<gene>
    <name evidence="14" type="ORF">J0A65_01645</name>
</gene>
<evidence type="ECO:0000256" key="7">
    <source>
        <dbReference type="ARBA" id="ARBA00023136"/>
    </source>
</evidence>
<evidence type="ECO:0000256" key="4">
    <source>
        <dbReference type="ARBA" id="ARBA00022500"/>
    </source>
</evidence>
<dbReference type="SMART" id="SM00304">
    <property type="entry name" value="HAMP"/>
    <property type="match status" value="2"/>
</dbReference>
<evidence type="ECO:0000259" key="12">
    <source>
        <dbReference type="PROSITE" id="PS50111"/>
    </source>
</evidence>
<evidence type="ECO:0000256" key="2">
    <source>
        <dbReference type="ARBA" id="ARBA00022475"/>
    </source>
</evidence>
<dbReference type="Gene3D" id="1.10.287.950">
    <property type="entry name" value="Methyl-accepting chemotaxis protein"/>
    <property type="match status" value="1"/>
</dbReference>
<feature type="domain" description="HAMP" evidence="13">
    <location>
        <begin position="316"/>
        <end position="370"/>
    </location>
</feature>
<reference evidence="14 15" key="1">
    <citation type="submission" date="2021-03" db="EMBL/GenBank/DDBJ databases">
        <title>novel species isolated from a fishpond in China.</title>
        <authorList>
            <person name="Lu H."/>
            <person name="Cai Z."/>
        </authorList>
    </citation>
    <scope>NUCLEOTIDE SEQUENCE [LARGE SCALE GENOMIC DNA]</scope>
    <source>
        <strain evidence="14 15">Y57</strain>
    </source>
</reference>
<dbReference type="EMBL" id="JAFKCS010000001">
    <property type="protein sequence ID" value="MBN7818545.1"/>
    <property type="molecule type" value="Genomic_DNA"/>
</dbReference>
<dbReference type="PROSITE" id="PS50111">
    <property type="entry name" value="CHEMOTAXIS_TRANSDUC_2"/>
    <property type="match status" value="1"/>
</dbReference>
<protein>
    <submittedName>
        <fullName evidence="14">Methyl-accepting chemotaxis protein</fullName>
    </submittedName>
</protein>
<comment type="subcellular location">
    <subcellularLocation>
        <location evidence="1">Cell membrane</location>
        <topology evidence="1">Multi-pass membrane protein</topology>
    </subcellularLocation>
</comment>
<dbReference type="CDD" id="cd06225">
    <property type="entry name" value="HAMP"/>
    <property type="match status" value="1"/>
</dbReference>
<accession>A0ABS3CQH0</accession>
<dbReference type="SUPFAM" id="SSF58104">
    <property type="entry name" value="Methyl-accepting chemotaxis protein (MCP) signaling domain"/>
    <property type="match status" value="1"/>
</dbReference>
<evidence type="ECO:0000259" key="13">
    <source>
        <dbReference type="PROSITE" id="PS50885"/>
    </source>
</evidence>
<evidence type="ECO:0000256" key="9">
    <source>
        <dbReference type="ARBA" id="ARBA00029447"/>
    </source>
</evidence>
<dbReference type="InterPro" id="IPR004090">
    <property type="entry name" value="Chemotax_Me-accpt_rcpt"/>
</dbReference>
<dbReference type="Pfam" id="PF02743">
    <property type="entry name" value="dCache_1"/>
    <property type="match status" value="1"/>
</dbReference>
<dbReference type="RefSeq" id="WP_206592364.1">
    <property type="nucleotide sequence ID" value="NZ_JAFKCS010000001.1"/>
</dbReference>
<keyword evidence="5 11" id="KW-0812">Transmembrane</keyword>
<comment type="similarity">
    <text evidence="9">Belongs to the methyl-accepting chemotaxis (MCP) protein family.</text>
</comment>
<feature type="domain" description="Methyl-accepting transducer" evidence="12">
    <location>
        <begin position="375"/>
        <end position="611"/>
    </location>
</feature>
<name>A0ABS3CQH0_9ALTE</name>
<dbReference type="InterPro" id="IPR003660">
    <property type="entry name" value="HAMP_dom"/>
</dbReference>
<feature type="transmembrane region" description="Helical" evidence="11">
    <location>
        <begin position="292"/>
        <end position="315"/>
    </location>
</feature>
<evidence type="ECO:0000256" key="8">
    <source>
        <dbReference type="ARBA" id="ARBA00023224"/>
    </source>
</evidence>
<dbReference type="InterPro" id="IPR004089">
    <property type="entry name" value="MCPsignal_dom"/>
</dbReference>
<dbReference type="Pfam" id="PF00015">
    <property type="entry name" value="MCPsignal"/>
    <property type="match status" value="1"/>
</dbReference>
<evidence type="ECO:0000256" key="11">
    <source>
        <dbReference type="SAM" id="Phobius"/>
    </source>
</evidence>
<evidence type="ECO:0000313" key="15">
    <source>
        <dbReference type="Proteomes" id="UP000663992"/>
    </source>
</evidence>
<evidence type="ECO:0000256" key="1">
    <source>
        <dbReference type="ARBA" id="ARBA00004651"/>
    </source>
</evidence>
<keyword evidence="4" id="KW-0145">Chemotaxis</keyword>
<dbReference type="SMART" id="SM00283">
    <property type="entry name" value="MA"/>
    <property type="match status" value="1"/>
</dbReference>
<keyword evidence="3" id="KW-0488">Methylation</keyword>
<dbReference type="CDD" id="cd12912">
    <property type="entry name" value="PDC2_MCP_like"/>
    <property type="match status" value="1"/>
</dbReference>
<keyword evidence="15" id="KW-1185">Reference proteome</keyword>
<organism evidence="14 15">
    <name type="scientific">Bowmanella yangjiangensis</name>
    <dbReference type="NCBI Taxonomy" id="2811230"/>
    <lineage>
        <taxon>Bacteria</taxon>
        <taxon>Pseudomonadati</taxon>
        <taxon>Pseudomonadota</taxon>
        <taxon>Gammaproteobacteria</taxon>
        <taxon>Alteromonadales</taxon>
        <taxon>Alteromonadaceae</taxon>
        <taxon>Bowmanella</taxon>
    </lineage>
</organism>
<evidence type="ECO:0000256" key="6">
    <source>
        <dbReference type="ARBA" id="ARBA00022989"/>
    </source>
</evidence>
<keyword evidence="6 11" id="KW-1133">Transmembrane helix</keyword>
<feature type="transmembrane region" description="Helical" evidence="11">
    <location>
        <begin position="12"/>
        <end position="31"/>
    </location>
</feature>
<comment type="caution">
    <text evidence="14">The sequence shown here is derived from an EMBL/GenBank/DDBJ whole genome shotgun (WGS) entry which is preliminary data.</text>
</comment>
<evidence type="ECO:0000256" key="3">
    <source>
        <dbReference type="ARBA" id="ARBA00022481"/>
    </source>
</evidence>
<dbReference type="PANTHER" id="PTHR32089:SF39">
    <property type="entry name" value="METHYL-ACCEPTING CHEMOTAXIS PROTEIN HLYB"/>
    <property type="match status" value="1"/>
</dbReference>
<proteinExistence type="inferred from homology"/>
<keyword evidence="8 10" id="KW-0807">Transducer</keyword>